<dbReference type="EMBL" id="CAJNOO010002859">
    <property type="protein sequence ID" value="CAF1302252.1"/>
    <property type="molecule type" value="Genomic_DNA"/>
</dbReference>
<dbReference type="GO" id="GO:0005730">
    <property type="term" value="C:nucleolus"/>
    <property type="evidence" value="ECO:0007669"/>
    <property type="project" value="TreeGrafter"/>
</dbReference>
<organism evidence="2 3">
    <name type="scientific">Rotaria sordida</name>
    <dbReference type="NCBI Taxonomy" id="392033"/>
    <lineage>
        <taxon>Eukaryota</taxon>
        <taxon>Metazoa</taxon>
        <taxon>Spiralia</taxon>
        <taxon>Gnathifera</taxon>
        <taxon>Rotifera</taxon>
        <taxon>Eurotatoria</taxon>
        <taxon>Bdelloidea</taxon>
        <taxon>Philodinida</taxon>
        <taxon>Philodinidae</taxon>
        <taxon>Rotaria</taxon>
    </lineage>
</organism>
<sequence>MVSLNEKKSKIQYVVQNKTEWVDDENKFGRRMLEKMGWKSGCGLGKNEDGRKEHIDLKYKSNLKGVGFINGIYDSTWIEHSRSFDSLLKQLKQSHPSSDLSSSSSCINDFNQTVQQTKTRFTYKKQSSGKDLSSRSNNELDCIFGWNKDNQINADQTKQDSDEEKKSETISDNLYKTSKQSIHDYFKEKSKKKVLIQSGECQSSNDHQINSVDKSSSYQQIPLNKSVKQLINKQVELTSDTISINKRKHNRESTNDIDQSEKINKKIKSNISNIENPYIGSNLSEFEGYQVDESSSCQQIPLNNSVEELIDKQVELTCDTISKNKRKHNRESINDIDQPEKITKKIKSNISNIENPYMGSNLSEFEGYKGWNIDSTLENIIKKKDKQKKRHK</sequence>
<comment type="caution">
    <text evidence="2">The sequence shown here is derived from an EMBL/GenBank/DDBJ whole genome shotgun (WGS) entry which is preliminary data.</text>
</comment>
<dbReference type="Pfam" id="PF01585">
    <property type="entry name" value="G-patch"/>
    <property type="match status" value="1"/>
</dbReference>
<dbReference type="InterPro" id="IPR050656">
    <property type="entry name" value="PINX1"/>
</dbReference>
<proteinExistence type="predicted"/>
<dbReference type="GO" id="GO:0003676">
    <property type="term" value="F:nucleic acid binding"/>
    <property type="evidence" value="ECO:0007669"/>
    <property type="project" value="InterPro"/>
</dbReference>
<dbReference type="Proteomes" id="UP000663882">
    <property type="component" value="Unassembled WGS sequence"/>
</dbReference>
<dbReference type="GO" id="GO:0010521">
    <property type="term" value="F:telomerase inhibitor activity"/>
    <property type="evidence" value="ECO:0007669"/>
    <property type="project" value="TreeGrafter"/>
</dbReference>
<evidence type="ECO:0000313" key="2">
    <source>
        <dbReference type="EMBL" id="CAF1302252.1"/>
    </source>
</evidence>
<dbReference type="OrthoDB" id="29523at2759"/>
<dbReference type="PROSITE" id="PS50174">
    <property type="entry name" value="G_PATCH"/>
    <property type="match status" value="1"/>
</dbReference>
<dbReference type="PANTHER" id="PTHR23149:SF27">
    <property type="entry name" value="PIN2_TERF1-INTERACTING TELOMERASE INHIBITOR 1"/>
    <property type="match status" value="1"/>
</dbReference>
<evidence type="ECO:0000313" key="3">
    <source>
        <dbReference type="Proteomes" id="UP000663882"/>
    </source>
</evidence>
<protein>
    <recommendedName>
        <fullName evidence="1">G-patch domain-containing protein</fullName>
    </recommendedName>
</protein>
<accession>A0A815DKL9</accession>
<dbReference type="InterPro" id="IPR000467">
    <property type="entry name" value="G_patch_dom"/>
</dbReference>
<evidence type="ECO:0000259" key="1">
    <source>
        <dbReference type="PROSITE" id="PS50174"/>
    </source>
</evidence>
<gene>
    <name evidence="2" type="ORF">RFH988_LOCUS29788</name>
</gene>
<name>A0A815DKL9_9BILA</name>
<dbReference type="PANTHER" id="PTHR23149">
    <property type="entry name" value="G PATCH DOMAIN CONTAINING PROTEIN"/>
    <property type="match status" value="1"/>
</dbReference>
<reference evidence="2" key="1">
    <citation type="submission" date="2021-02" db="EMBL/GenBank/DDBJ databases">
        <authorList>
            <person name="Nowell W R."/>
        </authorList>
    </citation>
    <scope>NUCLEOTIDE SEQUENCE</scope>
</reference>
<dbReference type="AlphaFoldDB" id="A0A815DKL9"/>
<feature type="domain" description="G-patch" evidence="1">
    <location>
        <begin position="25"/>
        <end position="71"/>
    </location>
</feature>
<dbReference type="SMART" id="SM00443">
    <property type="entry name" value="G_patch"/>
    <property type="match status" value="1"/>
</dbReference>